<sequence>MKGRKKNTDKEEISYTDVSTVETRKNFIIFEEYPEGAYGAVRGEDDPVQGKSTPWREGQRPYSNFNYEFKSFHQDLPREYPGAHPTHDDPDENQEPPYDESN</sequence>
<dbReference type="RefSeq" id="WP_055740672.1">
    <property type="nucleotide sequence ID" value="NZ_JAAIWL010000010.1"/>
</dbReference>
<proteinExistence type="predicted"/>
<dbReference type="STRING" id="157838.AN964_16120"/>
<protein>
    <submittedName>
        <fullName evidence="2">Cytosolic protein</fullName>
    </submittedName>
</protein>
<dbReference type="OrthoDB" id="2376226at2"/>
<gene>
    <name evidence="2" type="ORF">AN964_16120</name>
</gene>
<dbReference type="AlphaFoldDB" id="A0A0Q3WU57"/>
<dbReference type="EMBL" id="LJJC01000004">
    <property type="protein sequence ID" value="KQL54883.1"/>
    <property type="molecule type" value="Genomic_DNA"/>
</dbReference>
<dbReference type="PATRIC" id="fig|157838.3.peg.3563"/>
<evidence type="ECO:0000313" key="3">
    <source>
        <dbReference type="Proteomes" id="UP000051888"/>
    </source>
</evidence>
<name>A0A0Q3WU57_9BACI</name>
<comment type="caution">
    <text evidence="2">The sequence shown here is derived from an EMBL/GenBank/DDBJ whole genome shotgun (WGS) entry which is preliminary data.</text>
</comment>
<feature type="compositionally biased region" description="Acidic residues" evidence="1">
    <location>
        <begin position="89"/>
        <end position="102"/>
    </location>
</feature>
<dbReference type="Proteomes" id="UP000051888">
    <property type="component" value="Unassembled WGS sequence"/>
</dbReference>
<accession>A0A0Q3WU57</accession>
<keyword evidence="3" id="KW-1185">Reference proteome</keyword>
<organism evidence="2 3">
    <name type="scientific">Heyndrickxia shackletonii</name>
    <dbReference type="NCBI Taxonomy" id="157838"/>
    <lineage>
        <taxon>Bacteria</taxon>
        <taxon>Bacillati</taxon>
        <taxon>Bacillota</taxon>
        <taxon>Bacilli</taxon>
        <taxon>Bacillales</taxon>
        <taxon>Bacillaceae</taxon>
        <taxon>Heyndrickxia</taxon>
    </lineage>
</organism>
<evidence type="ECO:0000256" key="1">
    <source>
        <dbReference type="SAM" id="MobiDB-lite"/>
    </source>
</evidence>
<evidence type="ECO:0000313" key="2">
    <source>
        <dbReference type="EMBL" id="KQL54883.1"/>
    </source>
</evidence>
<reference evidence="2 3" key="1">
    <citation type="submission" date="2015-09" db="EMBL/GenBank/DDBJ databases">
        <title>Genome sequencing project for genomic taxonomy and phylogenomics of Bacillus-like bacteria.</title>
        <authorList>
            <person name="Liu B."/>
            <person name="Wang J."/>
            <person name="Zhu Y."/>
            <person name="Liu G."/>
            <person name="Chen Q."/>
            <person name="Chen Z."/>
            <person name="Lan J."/>
            <person name="Che J."/>
            <person name="Ge C."/>
            <person name="Shi H."/>
            <person name="Pan Z."/>
            <person name="Liu X."/>
        </authorList>
    </citation>
    <scope>NUCLEOTIDE SEQUENCE [LARGE SCALE GENOMIC DNA]</scope>
    <source>
        <strain evidence="2 3">LMG 18435</strain>
    </source>
</reference>
<feature type="region of interest" description="Disordered" evidence="1">
    <location>
        <begin position="40"/>
        <end position="102"/>
    </location>
</feature>